<proteinExistence type="inferred from homology"/>
<evidence type="ECO:0000256" key="1">
    <source>
        <dbReference type="ARBA" id="ARBA00038494"/>
    </source>
</evidence>
<evidence type="ECO:0000313" key="4">
    <source>
        <dbReference type="Proteomes" id="UP000325755"/>
    </source>
</evidence>
<dbReference type="InterPro" id="IPR001173">
    <property type="entry name" value="Glyco_trans_2-like"/>
</dbReference>
<evidence type="ECO:0000313" key="3">
    <source>
        <dbReference type="EMBL" id="QFY43953.1"/>
    </source>
</evidence>
<keyword evidence="3" id="KW-0808">Transferase</keyword>
<dbReference type="Gene3D" id="3.90.550.10">
    <property type="entry name" value="Spore Coat Polysaccharide Biosynthesis Protein SpsA, Chain A"/>
    <property type="match status" value="1"/>
</dbReference>
<dbReference type="InterPro" id="IPR029044">
    <property type="entry name" value="Nucleotide-diphossugar_trans"/>
</dbReference>
<dbReference type="KEGG" id="mmob:F6R98_16050"/>
<name>A0A5Q0BJH6_9GAMM</name>
<comment type="similarity">
    <text evidence="1">Belongs to the glycosyltransferase 2 family. WaaE/KdtX subfamily.</text>
</comment>
<protein>
    <submittedName>
        <fullName evidence="3">Glycosyltransferase family 2 protein</fullName>
    </submittedName>
</protein>
<dbReference type="PANTHER" id="PTHR43630:SF2">
    <property type="entry name" value="GLYCOSYLTRANSFERASE"/>
    <property type="match status" value="1"/>
</dbReference>
<organism evidence="3 4">
    <name type="scientific">Candidatus Methylospira mobilis</name>
    <dbReference type="NCBI Taxonomy" id="1808979"/>
    <lineage>
        <taxon>Bacteria</taxon>
        <taxon>Pseudomonadati</taxon>
        <taxon>Pseudomonadota</taxon>
        <taxon>Gammaproteobacteria</taxon>
        <taxon>Methylococcales</taxon>
        <taxon>Methylococcaceae</taxon>
        <taxon>Candidatus Methylospira</taxon>
    </lineage>
</organism>
<dbReference type="CDD" id="cd02511">
    <property type="entry name" value="Beta4Glucosyltransferase"/>
    <property type="match status" value="1"/>
</dbReference>
<feature type="domain" description="Glycosyltransferase 2-like" evidence="2">
    <location>
        <begin position="5"/>
        <end position="134"/>
    </location>
</feature>
<dbReference type="Proteomes" id="UP000325755">
    <property type="component" value="Chromosome"/>
</dbReference>
<dbReference type="OrthoDB" id="9815923at2"/>
<reference evidence="3 4" key="1">
    <citation type="submission" date="2019-09" db="EMBL/GenBank/DDBJ databases">
        <title>Ecophysiology of the spiral-shaped methanotroph Methylospira mobilis as revealed by the complete genome sequence.</title>
        <authorList>
            <person name="Oshkin I.Y."/>
            <person name="Dedysh S.N."/>
            <person name="Miroshnikov K."/>
            <person name="Danilova O.V."/>
            <person name="Hakobyan A."/>
            <person name="Liesack W."/>
        </authorList>
    </citation>
    <scope>NUCLEOTIDE SEQUENCE [LARGE SCALE GENOMIC DNA]</scope>
    <source>
        <strain evidence="3 4">Shm1</strain>
    </source>
</reference>
<evidence type="ECO:0000259" key="2">
    <source>
        <dbReference type="Pfam" id="PF00535"/>
    </source>
</evidence>
<dbReference type="SUPFAM" id="SSF53448">
    <property type="entry name" value="Nucleotide-diphospho-sugar transferases"/>
    <property type="match status" value="1"/>
</dbReference>
<dbReference type="Pfam" id="PF00535">
    <property type="entry name" value="Glycos_transf_2"/>
    <property type="match status" value="1"/>
</dbReference>
<dbReference type="EMBL" id="CP044205">
    <property type="protein sequence ID" value="QFY43953.1"/>
    <property type="molecule type" value="Genomic_DNA"/>
</dbReference>
<gene>
    <name evidence="3" type="ORF">F6R98_16050</name>
</gene>
<keyword evidence="4" id="KW-1185">Reference proteome</keyword>
<sequence length="265" mass="30144">MPSLSAILITKNEGHNLNDCLASLADIADEIIIVDSNSNDDTLAIAQRYGAIVSQPEDWPGFGTQKNRALDLATSEWVLSLDADERLTPELRIEIRHALAYANENTCFAIPRLSWYCGRYMKHSGWYPDYVARLFKRGTARFSDHLVHERLIAQGKAGKLRNALLHECFHTVEEVLDKINRYSSAGAEQRYQQGHRSSLTKAVFHGLWTFFRTYFIKAGFLDGREGFILAVSNAEGVYYRYLKLMYLEDPRYSARISATKSHTAN</sequence>
<dbReference type="GO" id="GO:0016740">
    <property type="term" value="F:transferase activity"/>
    <property type="evidence" value="ECO:0007669"/>
    <property type="project" value="UniProtKB-KW"/>
</dbReference>
<accession>A0A5Q0BJH6</accession>
<dbReference type="InParanoid" id="A0A5Q0BJH6"/>
<dbReference type="PANTHER" id="PTHR43630">
    <property type="entry name" value="POLY-BETA-1,6-N-ACETYL-D-GLUCOSAMINE SYNTHASE"/>
    <property type="match status" value="1"/>
</dbReference>
<dbReference type="RefSeq" id="WP_153249926.1">
    <property type="nucleotide sequence ID" value="NZ_CP044205.1"/>
</dbReference>
<dbReference type="AlphaFoldDB" id="A0A5Q0BJH6"/>